<feature type="transmembrane region" description="Helical" evidence="1">
    <location>
        <begin position="12"/>
        <end position="33"/>
    </location>
</feature>
<keyword evidence="3" id="KW-1185">Reference proteome</keyword>
<protein>
    <submittedName>
        <fullName evidence="2">Uncharacterized protein</fullName>
    </submittedName>
</protein>
<dbReference type="EMBL" id="ML213598">
    <property type="protein sequence ID" value="TFK39884.1"/>
    <property type="molecule type" value="Genomic_DNA"/>
</dbReference>
<gene>
    <name evidence="2" type="ORF">BDQ12DRAFT_681406</name>
</gene>
<keyword evidence="1" id="KW-0472">Membrane</keyword>
<keyword evidence="1" id="KW-1133">Transmembrane helix</keyword>
<accession>A0A5C3M3A2</accession>
<dbReference type="AlphaFoldDB" id="A0A5C3M3A2"/>
<keyword evidence="1" id="KW-0812">Transmembrane</keyword>
<name>A0A5C3M3A2_9AGAR</name>
<evidence type="ECO:0000256" key="1">
    <source>
        <dbReference type="SAM" id="Phobius"/>
    </source>
</evidence>
<dbReference type="Proteomes" id="UP000308652">
    <property type="component" value="Unassembled WGS sequence"/>
</dbReference>
<sequence>MRLLRDFSRRRVCLMLVNPIFPTIVDVLGRLGFLDTSSRPCISIRRRLEGTKISSAANAESRVVSAFMSQYNQVWRFYNCLQF</sequence>
<evidence type="ECO:0000313" key="2">
    <source>
        <dbReference type="EMBL" id="TFK39884.1"/>
    </source>
</evidence>
<reference evidence="2 3" key="1">
    <citation type="journal article" date="2019" name="Nat. Ecol. Evol.">
        <title>Megaphylogeny resolves global patterns of mushroom evolution.</title>
        <authorList>
            <person name="Varga T."/>
            <person name="Krizsan K."/>
            <person name="Foldi C."/>
            <person name="Dima B."/>
            <person name="Sanchez-Garcia M."/>
            <person name="Sanchez-Ramirez S."/>
            <person name="Szollosi G.J."/>
            <person name="Szarkandi J.G."/>
            <person name="Papp V."/>
            <person name="Albert L."/>
            <person name="Andreopoulos W."/>
            <person name="Angelini C."/>
            <person name="Antonin V."/>
            <person name="Barry K.W."/>
            <person name="Bougher N.L."/>
            <person name="Buchanan P."/>
            <person name="Buyck B."/>
            <person name="Bense V."/>
            <person name="Catcheside P."/>
            <person name="Chovatia M."/>
            <person name="Cooper J."/>
            <person name="Damon W."/>
            <person name="Desjardin D."/>
            <person name="Finy P."/>
            <person name="Geml J."/>
            <person name="Haridas S."/>
            <person name="Hughes K."/>
            <person name="Justo A."/>
            <person name="Karasinski D."/>
            <person name="Kautmanova I."/>
            <person name="Kiss B."/>
            <person name="Kocsube S."/>
            <person name="Kotiranta H."/>
            <person name="LaButti K.M."/>
            <person name="Lechner B.E."/>
            <person name="Liimatainen K."/>
            <person name="Lipzen A."/>
            <person name="Lukacs Z."/>
            <person name="Mihaltcheva S."/>
            <person name="Morgado L.N."/>
            <person name="Niskanen T."/>
            <person name="Noordeloos M.E."/>
            <person name="Ohm R.A."/>
            <person name="Ortiz-Santana B."/>
            <person name="Ovrebo C."/>
            <person name="Racz N."/>
            <person name="Riley R."/>
            <person name="Savchenko A."/>
            <person name="Shiryaev A."/>
            <person name="Soop K."/>
            <person name="Spirin V."/>
            <person name="Szebenyi C."/>
            <person name="Tomsovsky M."/>
            <person name="Tulloss R.E."/>
            <person name="Uehling J."/>
            <person name="Grigoriev I.V."/>
            <person name="Vagvolgyi C."/>
            <person name="Papp T."/>
            <person name="Martin F.M."/>
            <person name="Miettinen O."/>
            <person name="Hibbett D.S."/>
            <person name="Nagy L.G."/>
        </authorList>
    </citation>
    <scope>NUCLEOTIDE SEQUENCE [LARGE SCALE GENOMIC DNA]</scope>
    <source>
        <strain evidence="2 3">CBS 166.37</strain>
    </source>
</reference>
<organism evidence="2 3">
    <name type="scientific">Crucibulum laeve</name>
    <dbReference type="NCBI Taxonomy" id="68775"/>
    <lineage>
        <taxon>Eukaryota</taxon>
        <taxon>Fungi</taxon>
        <taxon>Dikarya</taxon>
        <taxon>Basidiomycota</taxon>
        <taxon>Agaricomycotina</taxon>
        <taxon>Agaricomycetes</taxon>
        <taxon>Agaricomycetidae</taxon>
        <taxon>Agaricales</taxon>
        <taxon>Agaricineae</taxon>
        <taxon>Nidulariaceae</taxon>
        <taxon>Crucibulum</taxon>
    </lineage>
</organism>
<proteinExistence type="predicted"/>
<evidence type="ECO:0000313" key="3">
    <source>
        <dbReference type="Proteomes" id="UP000308652"/>
    </source>
</evidence>